<protein>
    <submittedName>
        <fullName evidence="2">ATPase subunit 8</fullName>
    </submittedName>
</protein>
<evidence type="ECO:0000313" key="2">
    <source>
        <dbReference type="EMBL" id="AVR57674.1"/>
    </source>
</evidence>
<dbReference type="EMBL" id="MF997424">
    <property type="protein sequence ID" value="AVR57674.1"/>
    <property type="molecule type" value="Genomic_DNA"/>
</dbReference>
<keyword evidence="1" id="KW-0812">Transmembrane</keyword>
<keyword evidence="1" id="KW-1133">Transmembrane helix</keyword>
<gene>
    <name evidence="2" type="primary">atp8</name>
</gene>
<organism evidence="2">
    <name type="scientific">Halamphora calidilacuna</name>
    <dbReference type="NCBI Taxonomy" id="2133758"/>
    <lineage>
        <taxon>Eukaryota</taxon>
        <taxon>Sar</taxon>
        <taxon>Stramenopiles</taxon>
        <taxon>Ochrophyta</taxon>
        <taxon>Bacillariophyta</taxon>
        <taxon>Bacillariophyceae</taxon>
        <taxon>Bacillariophycidae</taxon>
        <taxon>Naviculales</taxon>
        <taxon>Amphipleuraceae</taxon>
        <taxon>Halamphora</taxon>
    </lineage>
</organism>
<keyword evidence="2" id="KW-0496">Mitochondrion</keyword>
<geneLocation type="mitochondrion" evidence="2"/>
<name>A0A2R4A3Q6_9STRA</name>
<dbReference type="AlphaFoldDB" id="A0A2R4A3Q6"/>
<accession>A0A2R4A3Q6</accession>
<reference evidence="2" key="1">
    <citation type="submission" date="2017-09" db="EMBL/GenBank/DDBJ databases">
        <title>Your Publication.</title>
        <authorList>
            <person name="Keepers K.G."/>
            <person name="Pogoda C.S."/>
            <person name="Hamsher S.E."/>
            <person name="Stepanek J.G."/>
            <person name="Kane N.C."/>
            <person name="Kociolek J.P."/>
        </authorList>
    </citation>
    <scope>NUCLEOTIDE SEQUENCE</scope>
</reference>
<evidence type="ECO:0000256" key="1">
    <source>
        <dbReference type="SAM" id="Phobius"/>
    </source>
</evidence>
<feature type="transmembrane region" description="Helical" evidence="1">
    <location>
        <begin position="6"/>
        <end position="24"/>
    </location>
</feature>
<sequence>MAQFDSLIIFPLIWSLIIVLAAYYRLSIEILIPQFAGIGKFREKKLNSLDSFNSFNTSLISKVNNTILS</sequence>
<keyword evidence="1" id="KW-0472">Membrane</keyword>
<proteinExistence type="predicted"/>